<name>A0A381QL23_9ZZZZ</name>
<evidence type="ECO:0000256" key="6">
    <source>
        <dbReference type="ARBA" id="ARBA00022777"/>
    </source>
</evidence>
<proteinExistence type="predicted"/>
<sequence length="315" mass="34160">VNRHFVIFNPAAGRGRGLKRIEVYRALLAEHIGRVTFAETTRAGEERDLADQAIAQGYNIIVAVGGDGTWGNVADRVAASGREDVALGILPNGTGNDFGRNLGYDPSNPERAVLTLAAGHIRLVDMGRVETLSAAENTPHVMEQRNFLNLVGFGFDVAVIDAAANARFLKGELLYKITALQQLFRFTGIRVGISGEKSELRDGLHLMLTISNGRFFGGGFPIAPDAGVQDGYLHACCIQDAPAFTRLKLFNRAERGLHVSSDPDRVEVLADTRFSLEFDQPPRFEMDGDVRQAAGHTVEVSVLPQVLGVVAPERL</sequence>
<dbReference type="NCBIfam" id="TIGR00147">
    <property type="entry name" value="YegS/Rv2252/BmrU family lipid kinase"/>
    <property type="match status" value="1"/>
</dbReference>
<dbReference type="SMART" id="SM00046">
    <property type="entry name" value="DAGKc"/>
    <property type="match status" value="1"/>
</dbReference>
<keyword evidence="8" id="KW-0460">Magnesium</keyword>
<evidence type="ECO:0000256" key="11">
    <source>
        <dbReference type="ARBA" id="ARBA00023264"/>
    </source>
</evidence>
<evidence type="ECO:0000259" key="12">
    <source>
        <dbReference type="PROSITE" id="PS50146"/>
    </source>
</evidence>
<dbReference type="EMBL" id="UINC01001374">
    <property type="protein sequence ID" value="SUZ79139.1"/>
    <property type="molecule type" value="Genomic_DNA"/>
</dbReference>
<keyword evidence="10" id="KW-0594">Phospholipid biosynthesis</keyword>
<dbReference type="SUPFAM" id="SSF111331">
    <property type="entry name" value="NAD kinase/diacylglycerol kinase-like"/>
    <property type="match status" value="1"/>
</dbReference>
<dbReference type="PANTHER" id="PTHR12358:SF106">
    <property type="entry name" value="LIPID KINASE YEGS"/>
    <property type="match status" value="1"/>
</dbReference>
<feature type="non-terminal residue" evidence="13">
    <location>
        <position position="1"/>
    </location>
</feature>
<dbReference type="GO" id="GO:0005524">
    <property type="term" value="F:ATP binding"/>
    <property type="evidence" value="ECO:0007669"/>
    <property type="project" value="UniProtKB-KW"/>
</dbReference>
<dbReference type="Pfam" id="PF00781">
    <property type="entry name" value="DAGK_cat"/>
    <property type="match status" value="1"/>
</dbReference>
<keyword evidence="5" id="KW-0547">Nucleotide-binding</keyword>
<dbReference type="AlphaFoldDB" id="A0A381QL23"/>
<dbReference type="InterPro" id="IPR045540">
    <property type="entry name" value="YegS/DAGK_C"/>
</dbReference>
<dbReference type="GO" id="GO:0046872">
    <property type="term" value="F:metal ion binding"/>
    <property type="evidence" value="ECO:0007669"/>
    <property type="project" value="UniProtKB-KW"/>
</dbReference>
<evidence type="ECO:0000313" key="13">
    <source>
        <dbReference type="EMBL" id="SUZ79139.1"/>
    </source>
</evidence>
<dbReference type="InterPro" id="IPR016064">
    <property type="entry name" value="NAD/diacylglycerol_kinase_sf"/>
</dbReference>
<evidence type="ECO:0000256" key="1">
    <source>
        <dbReference type="ARBA" id="ARBA00001946"/>
    </source>
</evidence>
<dbReference type="Pfam" id="PF19279">
    <property type="entry name" value="YegS_C"/>
    <property type="match status" value="1"/>
</dbReference>
<evidence type="ECO:0000256" key="7">
    <source>
        <dbReference type="ARBA" id="ARBA00022840"/>
    </source>
</evidence>
<gene>
    <name evidence="13" type="ORF">METZ01_LOCUS31993</name>
</gene>
<keyword evidence="2" id="KW-0444">Lipid biosynthesis</keyword>
<evidence type="ECO:0000256" key="4">
    <source>
        <dbReference type="ARBA" id="ARBA00022723"/>
    </source>
</evidence>
<keyword evidence="11" id="KW-1208">Phospholipid metabolism</keyword>
<keyword evidence="9" id="KW-0443">Lipid metabolism</keyword>
<dbReference type="PANTHER" id="PTHR12358">
    <property type="entry name" value="SPHINGOSINE KINASE"/>
    <property type="match status" value="1"/>
</dbReference>
<dbReference type="GO" id="GO:0005886">
    <property type="term" value="C:plasma membrane"/>
    <property type="evidence" value="ECO:0007669"/>
    <property type="project" value="TreeGrafter"/>
</dbReference>
<keyword evidence="6" id="KW-0418">Kinase</keyword>
<comment type="cofactor">
    <cofactor evidence="1">
        <name>Mg(2+)</name>
        <dbReference type="ChEBI" id="CHEBI:18420"/>
    </cofactor>
</comment>
<keyword evidence="7" id="KW-0067">ATP-binding</keyword>
<dbReference type="InterPro" id="IPR001206">
    <property type="entry name" value="Diacylglycerol_kinase_cat_dom"/>
</dbReference>
<dbReference type="Gene3D" id="3.40.50.10330">
    <property type="entry name" value="Probable inorganic polyphosphate/atp-NAD kinase, domain 1"/>
    <property type="match status" value="1"/>
</dbReference>
<protein>
    <recommendedName>
        <fullName evidence="12">DAGKc domain-containing protein</fullName>
    </recommendedName>
</protein>
<dbReference type="InterPro" id="IPR005218">
    <property type="entry name" value="Diacylglycerol/lipid_kinase"/>
</dbReference>
<dbReference type="GO" id="GO:0008654">
    <property type="term" value="P:phospholipid biosynthetic process"/>
    <property type="evidence" value="ECO:0007669"/>
    <property type="project" value="UniProtKB-KW"/>
</dbReference>
<dbReference type="InterPro" id="IPR050187">
    <property type="entry name" value="Lipid_Phosphate_FormReg"/>
</dbReference>
<evidence type="ECO:0000256" key="8">
    <source>
        <dbReference type="ARBA" id="ARBA00022842"/>
    </source>
</evidence>
<evidence type="ECO:0000256" key="5">
    <source>
        <dbReference type="ARBA" id="ARBA00022741"/>
    </source>
</evidence>
<feature type="domain" description="DAGKc" evidence="12">
    <location>
        <begin position="1"/>
        <end position="133"/>
    </location>
</feature>
<reference evidence="13" key="1">
    <citation type="submission" date="2018-05" db="EMBL/GenBank/DDBJ databases">
        <authorList>
            <person name="Lanie J.A."/>
            <person name="Ng W.-L."/>
            <person name="Kazmierczak K.M."/>
            <person name="Andrzejewski T.M."/>
            <person name="Davidsen T.M."/>
            <person name="Wayne K.J."/>
            <person name="Tettelin H."/>
            <person name="Glass J.I."/>
            <person name="Rusch D."/>
            <person name="Podicherti R."/>
            <person name="Tsui H.-C.T."/>
            <person name="Winkler M.E."/>
        </authorList>
    </citation>
    <scope>NUCLEOTIDE SEQUENCE</scope>
</reference>
<dbReference type="InterPro" id="IPR017438">
    <property type="entry name" value="ATP-NAD_kinase_N"/>
</dbReference>
<dbReference type="PROSITE" id="PS50146">
    <property type="entry name" value="DAGK"/>
    <property type="match status" value="1"/>
</dbReference>
<dbReference type="Gene3D" id="2.60.200.40">
    <property type="match status" value="1"/>
</dbReference>
<evidence type="ECO:0000256" key="2">
    <source>
        <dbReference type="ARBA" id="ARBA00022516"/>
    </source>
</evidence>
<keyword evidence="3" id="KW-0808">Transferase</keyword>
<evidence type="ECO:0000256" key="9">
    <source>
        <dbReference type="ARBA" id="ARBA00023098"/>
    </source>
</evidence>
<dbReference type="GO" id="GO:0004143">
    <property type="term" value="F:ATP-dependent diacylglycerol kinase activity"/>
    <property type="evidence" value="ECO:0007669"/>
    <property type="project" value="TreeGrafter"/>
</dbReference>
<evidence type="ECO:0000256" key="3">
    <source>
        <dbReference type="ARBA" id="ARBA00022679"/>
    </source>
</evidence>
<organism evidence="13">
    <name type="scientific">marine metagenome</name>
    <dbReference type="NCBI Taxonomy" id="408172"/>
    <lineage>
        <taxon>unclassified sequences</taxon>
        <taxon>metagenomes</taxon>
        <taxon>ecological metagenomes</taxon>
    </lineage>
</organism>
<accession>A0A381QL23</accession>
<keyword evidence="4" id="KW-0479">Metal-binding</keyword>
<evidence type="ECO:0000256" key="10">
    <source>
        <dbReference type="ARBA" id="ARBA00023209"/>
    </source>
</evidence>